<accession>A0A316FPX4</accession>
<proteinExistence type="predicted"/>
<keyword evidence="4" id="KW-1185">Reference proteome</keyword>
<feature type="compositionally biased region" description="Low complexity" evidence="2">
    <location>
        <begin position="127"/>
        <end position="142"/>
    </location>
</feature>
<reference evidence="3 4" key="1">
    <citation type="submission" date="2018-05" db="EMBL/GenBank/DDBJ databases">
        <title>Genomic Encyclopedia of Type Strains, Phase IV (KMG-IV): sequencing the most valuable type-strain genomes for metagenomic binning, comparative biology and taxonomic classification.</title>
        <authorList>
            <person name="Goeker M."/>
        </authorList>
    </citation>
    <scope>NUCLEOTIDE SEQUENCE [LARGE SCALE GENOMIC DNA]</scope>
    <source>
        <strain evidence="3 4">DSM 25350</strain>
    </source>
</reference>
<sequence length="429" mass="48466">MKHDKACCPELIDGKQCDYLDFVYRLKHYTDVNSNNRGRRIAVEVAMHIRVERCTGPFQLGNLIYSTTLLPGEKVRLYTQDRKTRWSYDAESQLSYRHEQKAEEQYYMDSFEKFMSDLESRETVHDSSSSSGEASSKGSTSGPFDTLFNGPSVSVSGSYNAQSTRDFMRELNVHAESSHNRSVQMTREATATQIGEVQTRQHAEGESESHFESSSRTFENKNQCHSVSYLFYQVDKVQTTKVTIQAVRTRVIDPAADSSVVNRPVVADRKLSVIPTAILATSEKAKPKVMQPVSAVRMNAVNLSHVAYASINVNTQPISDEERTEALNQVHQDLVRNKIIDKNGKVTDELTAEMNFSFKTSIPTPGIVVKGCLDDCNTCEEAQQEKIKLELEHKKLKNKLLARQIELLENAQEYRCCPVGMEELEPEEA</sequence>
<dbReference type="AlphaFoldDB" id="A0A316FPX4"/>
<keyword evidence="1" id="KW-0175">Coiled coil</keyword>
<evidence type="ECO:0000256" key="2">
    <source>
        <dbReference type="SAM" id="MobiDB-lite"/>
    </source>
</evidence>
<feature type="region of interest" description="Disordered" evidence="2">
    <location>
        <begin position="118"/>
        <end position="145"/>
    </location>
</feature>
<dbReference type="EMBL" id="QGGU01000006">
    <property type="protein sequence ID" value="PWK50831.1"/>
    <property type="molecule type" value="Genomic_DNA"/>
</dbReference>
<gene>
    <name evidence="3" type="ORF">C8D97_106118</name>
</gene>
<dbReference type="RefSeq" id="WP_109763495.1">
    <property type="nucleotide sequence ID" value="NZ_QGGU01000006.1"/>
</dbReference>
<dbReference type="OrthoDB" id="33953at2"/>
<evidence type="ECO:0000256" key="1">
    <source>
        <dbReference type="SAM" id="Coils"/>
    </source>
</evidence>
<protein>
    <submittedName>
        <fullName evidence="3">Uncharacterized protein</fullName>
    </submittedName>
</protein>
<organism evidence="3 4">
    <name type="scientific">Pleionea mediterranea</name>
    <dbReference type="NCBI Taxonomy" id="523701"/>
    <lineage>
        <taxon>Bacteria</taxon>
        <taxon>Pseudomonadati</taxon>
        <taxon>Pseudomonadota</taxon>
        <taxon>Gammaproteobacteria</taxon>
        <taxon>Oceanospirillales</taxon>
        <taxon>Pleioneaceae</taxon>
        <taxon>Pleionea</taxon>
    </lineage>
</organism>
<comment type="caution">
    <text evidence="3">The sequence shown here is derived from an EMBL/GenBank/DDBJ whole genome shotgun (WGS) entry which is preliminary data.</text>
</comment>
<dbReference type="Proteomes" id="UP000245790">
    <property type="component" value="Unassembled WGS sequence"/>
</dbReference>
<name>A0A316FPX4_9GAMM</name>
<feature type="coiled-coil region" evidence="1">
    <location>
        <begin position="379"/>
        <end position="411"/>
    </location>
</feature>
<evidence type="ECO:0000313" key="3">
    <source>
        <dbReference type="EMBL" id="PWK50831.1"/>
    </source>
</evidence>
<evidence type="ECO:0000313" key="4">
    <source>
        <dbReference type="Proteomes" id="UP000245790"/>
    </source>
</evidence>